<evidence type="ECO:0008006" key="3">
    <source>
        <dbReference type="Google" id="ProtNLM"/>
    </source>
</evidence>
<dbReference type="SUPFAM" id="SSF48113">
    <property type="entry name" value="Heme-dependent peroxidases"/>
    <property type="match status" value="1"/>
</dbReference>
<dbReference type="GO" id="GO:0020037">
    <property type="term" value="F:heme binding"/>
    <property type="evidence" value="ECO:0007669"/>
    <property type="project" value="InterPro"/>
</dbReference>
<evidence type="ECO:0000313" key="2">
    <source>
        <dbReference type="Proteomes" id="UP000290819"/>
    </source>
</evidence>
<dbReference type="EMBL" id="MZXW01000035">
    <property type="protein sequence ID" value="RXT42142.1"/>
    <property type="molecule type" value="Genomic_DNA"/>
</dbReference>
<accession>A0A4Q1UUX5</accession>
<dbReference type="InterPro" id="IPR037120">
    <property type="entry name" value="Haem_peroxidase_sf_animal"/>
</dbReference>
<dbReference type="InterPro" id="IPR019791">
    <property type="entry name" value="Haem_peroxidase_animal"/>
</dbReference>
<sequence>MPLEKRFKVDGDDPLRTDESKERLRSLMERLARRMLVVPVWEGGQGPLENADIPAGYTYLLQLVAHDLVQTSFPLSVLENTATGVRNDRAYRLKLDTIYGGGPEVCPFAYEARPKAARSRLRLGGGEVNSDDPVAMNPKGRDIARVACPWDPNSQPQRLTDVMIADQRNDDHAILSQLTTLFHHLHNGLLAKLSPPTAGTTVSDTAATDKAFLCARGAATLIYRHIIRRDVMRRVLNRKIYNRYNVDQPHLLSASSAQHPFRGSSIPLEFTHAAFRFGHAMVRDSYQINPANAFALGEVLRATSYSAPGNMPLHRKWIASWSHFFDVPGRPRPQSSMRISPHFSGQLSDRTLFPPIMRDGAWGLAYRDLMSAAFAGLWSVNSLVDEIRSRQPSLIGSDPLLEDRGYRVAQLRAWLEQNRGELTDADIQTLANDPPLSFYILFEAAAGPNDPAKQGKTLGTLGSIIVAEVIFGAMLEGRIPDETASSPLREALSRLSSRIYAANRLDFVPELDNMGDLVPFVADIANLRDADPTFI</sequence>
<organism evidence="1 2">
    <name type="scientific">Bradyrhizobium betae</name>
    <dbReference type="NCBI Taxonomy" id="244734"/>
    <lineage>
        <taxon>Bacteria</taxon>
        <taxon>Pseudomonadati</taxon>
        <taxon>Pseudomonadota</taxon>
        <taxon>Alphaproteobacteria</taxon>
        <taxon>Hyphomicrobiales</taxon>
        <taxon>Nitrobacteraceae</taxon>
        <taxon>Bradyrhizobium</taxon>
    </lineage>
</organism>
<dbReference type="InterPro" id="IPR010255">
    <property type="entry name" value="Haem_peroxidase_sf"/>
</dbReference>
<keyword evidence="2" id="KW-1185">Reference proteome</keyword>
<dbReference type="GO" id="GO:0006979">
    <property type="term" value="P:response to oxidative stress"/>
    <property type="evidence" value="ECO:0007669"/>
    <property type="project" value="InterPro"/>
</dbReference>
<dbReference type="AlphaFoldDB" id="A0A4Q1UUX5"/>
<comment type="caution">
    <text evidence="1">The sequence shown here is derived from an EMBL/GenBank/DDBJ whole genome shotgun (WGS) entry which is preliminary data.</text>
</comment>
<dbReference type="Pfam" id="PF03098">
    <property type="entry name" value="An_peroxidase"/>
    <property type="match status" value="1"/>
</dbReference>
<gene>
    <name evidence="1" type="ORF">B5V03_27055</name>
</gene>
<reference evidence="1 2" key="1">
    <citation type="submission" date="2017-03" db="EMBL/GenBank/DDBJ databases">
        <authorList>
            <person name="Safronova V.I."/>
            <person name="Sazanova A.L."/>
            <person name="Chirak E.R."/>
        </authorList>
    </citation>
    <scope>NUCLEOTIDE SEQUENCE [LARGE SCALE GENOMIC DNA]</scope>
    <source>
        <strain evidence="1 2">Opo-243</strain>
    </source>
</reference>
<evidence type="ECO:0000313" key="1">
    <source>
        <dbReference type="EMBL" id="RXT42142.1"/>
    </source>
</evidence>
<proteinExistence type="predicted"/>
<dbReference type="Proteomes" id="UP000290819">
    <property type="component" value="Unassembled WGS sequence"/>
</dbReference>
<dbReference type="Gene3D" id="1.10.640.10">
    <property type="entry name" value="Haem peroxidase domain superfamily, animal type"/>
    <property type="match status" value="1"/>
</dbReference>
<protein>
    <recommendedName>
        <fullName evidence="3">Heme peroxidase</fullName>
    </recommendedName>
</protein>
<dbReference type="GO" id="GO:0004601">
    <property type="term" value="F:peroxidase activity"/>
    <property type="evidence" value="ECO:0007669"/>
    <property type="project" value="InterPro"/>
</dbReference>
<name>A0A4Q1UUX5_9BRAD</name>